<dbReference type="SUPFAM" id="SSF55331">
    <property type="entry name" value="Tautomerase/MIF"/>
    <property type="match status" value="1"/>
</dbReference>
<dbReference type="Gene3D" id="3.30.429.10">
    <property type="entry name" value="Macrophage Migration Inhibitory Factor"/>
    <property type="match status" value="1"/>
</dbReference>
<dbReference type="PANTHER" id="PTHR38460:SF1">
    <property type="entry name" value="TAUTOMERASE YOLI-RELATED"/>
    <property type="match status" value="1"/>
</dbReference>
<dbReference type="HOGENOM" id="CLU_148073_0_0_1"/>
<dbReference type="RefSeq" id="XP_029755263.1">
    <property type="nucleotide sequence ID" value="XM_029910039.1"/>
</dbReference>
<dbReference type="OrthoDB" id="1686145at2759"/>
<sequence length="130" mass="14737">MPLVKIDMIRGVRTPEEIKKLADVVQEIMLDKFAAPARDRYQVITQHEPYELIFEDTGLSIPRTDKLILIQIFQQGRDAEKKQAIYAALAERLENECGVPKTDLVVSCSANTKEDWSFGLGRAQFLTGEL</sequence>
<accession>A0A074XWN7</accession>
<dbReference type="PANTHER" id="PTHR38460">
    <property type="entry name" value="TAUTOMERASE YOLI-RELATED"/>
    <property type="match status" value="1"/>
</dbReference>
<dbReference type="EMBL" id="KL585010">
    <property type="protein sequence ID" value="KEQ79076.1"/>
    <property type="molecule type" value="Genomic_DNA"/>
</dbReference>
<dbReference type="GeneID" id="40752345"/>
<protein>
    <submittedName>
        <fullName evidence="1">4-oxalocrotonate tautomerase</fullName>
    </submittedName>
</protein>
<dbReference type="Pfam" id="PF14552">
    <property type="entry name" value="Tautomerase_2"/>
    <property type="match status" value="1"/>
</dbReference>
<dbReference type="InterPro" id="IPR037479">
    <property type="entry name" value="Tauto_MSAD"/>
</dbReference>
<name>A0A074XWN7_AURPU</name>
<dbReference type="AlphaFoldDB" id="A0A074XWN7"/>
<organism evidence="1 2">
    <name type="scientific">Aureobasidium pullulans EXF-150</name>
    <dbReference type="NCBI Taxonomy" id="1043002"/>
    <lineage>
        <taxon>Eukaryota</taxon>
        <taxon>Fungi</taxon>
        <taxon>Dikarya</taxon>
        <taxon>Ascomycota</taxon>
        <taxon>Pezizomycotina</taxon>
        <taxon>Dothideomycetes</taxon>
        <taxon>Dothideomycetidae</taxon>
        <taxon>Dothideales</taxon>
        <taxon>Saccotheciaceae</taxon>
        <taxon>Aureobasidium</taxon>
    </lineage>
</organism>
<evidence type="ECO:0000313" key="1">
    <source>
        <dbReference type="EMBL" id="KEQ79076.1"/>
    </source>
</evidence>
<reference evidence="1 2" key="1">
    <citation type="journal article" date="2014" name="BMC Genomics">
        <title>Genome sequencing of four Aureobasidium pullulans varieties: biotechnological potential, stress tolerance, and description of new species.</title>
        <authorList>
            <person name="Gostin Ar C."/>
            <person name="Ohm R.A."/>
            <person name="Kogej T."/>
            <person name="Sonjak S."/>
            <person name="Turk M."/>
            <person name="Zajc J."/>
            <person name="Zalar P."/>
            <person name="Grube M."/>
            <person name="Sun H."/>
            <person name="Han J."/>
            <person name="Sharma A."/>
            <person name="Chiniquy J."/>
            <person name="Ngan C.Y."/>
            <person name="Lipzen A."/>
            <person name="Barry K."/>
            <person name="Grigoriev I.V."/>
            <person name="Gunde-Cimerman N."/>
        </authorList>
    </citation>
    <scope>NUCLEOTIDE SEQUENCE [LARGE SCALE GENOMIC DNA]</scope>
    <source>
        <strain evidence="1 2">EXF-150</strain>
    </source>
</reference>
<gene>
    <name evidence="1" type="ORF">M438DRAFT_409803</name>
</gene>
<evidence type="ECO:0000313" key="2">
    <source>
        <dbReference type="Proteomes" id="UP000030706"/>
    </source>
</evidence>
<keyword evidence="2" id="KW-1185">Reference proteome</keyword>
<dbReference type="InterPro" id="IPR014347">
    <property type="entry name" value="Tautomerase/MIF_sf"/>
</dbReference>
<proteinExistence type="predicted"/>
<dbReference type="Proteomes" id="UP000030706">
    <property type="component" value="Unassembled WGS sequence"/>
</dbReference>